<keyword evidence="4" id="KW-1185">Reference proteome</keyword>
<evidence type="ECO:0000256" key="2">
    <source>
        <dbReference type="ARBA" id="ARBA00022525"/>
    </source>
</evidence>
<dbReference type="InterPro" id="IPR050557">
    <property type="entry name" value="RTX_toxin/Mannuronan_C5-epim"/>
</dbReference>
<dbReference type="PRINTS" id="PR00313">
    <property type="entry name" value="CABNDNGRPT"/>
</dbReference>
<reference evidence="3 4" key="1">
    <citation type="submission" date="2016-10" db="EMBL/GenBank/DDBJ databases">
        <authorList>
            <person name="de Groot N.N."/>
        </authorList>
    </citation>
    <scope>NUCLEOTIDE SEQUENCE [LARGE SCALE GENOMIC DNA]</scope>
    <source>
        <strain evidence="3 4">ATCC 35022</strain>
    </source>
</reference>
<dbReference type="RefSeq" id="WP_090875228.1">
    <property type="nucleotide sequence ID" value="NZ_FMXQ01000002.1"/>
</dbReference>
<dbReference type="OrthoDB" id="8160693at2"/>
<dbReference type="PANTHER" id="PTHR38340">
    <property type="entry name" value="S-LAYER PROTEIN"/>
    <property type="match status" value="1"/>
</dbReference>
<dbReference type="PROSITE" id="PS00330">
    <property type="entry name" value="HEMOLYSIN_CALCIUM"/>
    <property type="match status" value="13"/>
</dbReference>
<dbReference type="EMBL" id="FMXQ01000002">
    <property type="protein sequence ID" value="SDB13881.1"/>
    <property type="molecule type" value="Genomic_DNA"/>
</dbReference>
<evidence type="ECO:0000256" key="1">
    <source>
        <dbReference type="ARBA" id="ARBA00004613"/>
    </source>
</evidence>
<dbReference type="Proteomes" id="UP000199071">
    <property type="component" value="Unassembled WGS sequence"/>
</dbReference>
<dbReference type="SUPFAM" id="SSF51120">
    <property type="entry name" value="beta-Roll"/>
    <property type="match status" value="14"/>
</dbReference>
<dbReference type="PANTHER" id="PTHR38340:SF1">
    <property type="entry name" value="S-LAYER PROTEIN"/>
    <property type="match status" value="1"/>
</dbReference>
<comment type="subcellular location">
    <subcellularLocation>
        <location evidence="1">Secreted</location>
    </subcellularLocation>
</comment>
<gene>
    <name evidence="3" type="ORF">SAMN02982931_01049</name>
</gene>
<sequence>MPPITTDNLPALPYEVTGTNGITDTESVVVVSGYTTFDLSGWTFADWISGATDFDVVDIDGSGLAEAQNITGTIQNDIIKGGSLADVINGDDGNDTIDGGAGNDDIDGGAGIDYINWGASSNDLIVVLSDTPGAGYIEDTLTGETDTVDNVENVDTGSGADQFTVSDSSDNIINAGAGIDTAKVLGGSGTITITRDGDDVDVSDTGGGIGTDQYNSVAQIDVDGSGTDDTFVISDAGDNTLNGMGGADTVSYASLSTPILVTIVGEQATVTGTGIGTDTLDDIDKIVTGSDGDTFDISGAVAYHLDSGAGADIFDFNGSVTGALTLETSDGATLDFAGFSGSGITIDLGLATAQTIATGLDVTLAGNFTSIVGTAGIDDITGTSAADILYGGDEADILNGGDGGDTLYGGGGNDDIDGGDGVDLIDLSTSTNKLIVILSDTPGDGSIEDTVSGEIDAVDNVENVETGSGDDLFIVTDSDDNVLSGHGGTDTADYSSQTTPITVTIVANQATVAATGLGSDTLNDFEVILTGLGDDYFDISGTVNYHLKSGAGADTFYFNGAVDGTLVFETSDGAILDFGDFTGSGITIDLGSTVAQGIASGLSLQLLSGAFAGIDGTALDDTMTGTSGADRLSGGAGADTIYGGGGDDILVVDGADAVAGETYDGGNTGETVGDTLKVSGSADFTGSTIVSIEKLAMGSSATFTSDQLGAGLSSTLEVTGTNGNTDTVTIDVVDTALTVDLSGWTFVDWLPVADSDLIVIDGSAIVDDTKDQVLTGTSQNDTITGGAGEDTIVGGAGDDTLTGGGSADTLTGGLGIDTVYGGAGDDILVVDGADAVAGETYDGGADTDTLSISGTADFTGSTITSIEKLAMGSSATFTSDQLGAGLSSTLEVTGTNGNTDTVTVKVLAAATGGDLTVDLSGWTFVDWLPVADSDLIVIDGSAVVDDTKDQVLTGTSQNDTITGGAGEDTIVGGAGDDTLTGGGSADTLTGGLGADTVYGGAGDDILVVDGADAVAGETYDGGADTDTLSVSGTADFTGSTITSIEKLAMGSSATFTSDQLGAGLSSTLEVTGTNGNTDTVTINVVDTALTVDLSGWTFVDWLPVADSDLIVIDGSAIVDDTKDQVLTGTSQNDTITGGAGADTLTGGLGVDTVYGGAGDDILVVDGADAVAGETYDGGADTDTLSVSGTADFTGSTITSIEKLAMGSSATFTSDQLGAGLSSTLEVTGTNGNTDTVTVKVLAAATGGDLTVDLSGWTFVDWLPVADSDLIVIDGSAVVDDTKNQVLTGTSQNDTITGGAGDDTLTGLAGDDMLFGGAGNDTFVGFLGADTVDGGDDTDTIVLAATSTDLNAATNGRIINVEAVSAALAAAAVVIDLHLQSDGFLITGSANGDTITGSSGADTINAGAGNDTIVGFVGADTVNGGADTDTIVLAATSTDLNAASNARIVNVEAISAALAAAGVVIDLHLQSDGFLVTGSASNDKIIGSSGIDTINAGSGKDSIEGGLGADVINGEAGDDTIVGFVGADTVDGGADTDTIILAATSSDLNAASDARIVNVEAISAALAAAPVVIDLHLQSDGFLVTGSAWNDTITGSTGDDTINSGAGKDIITGRAGFDAIDAGANDDRIVAGIGDGNDLYNGGSGTDTVDYSLTSSGLKIDLTPEDRSSESVSGAPGSFGALLAAGGFGATTPVGYAEGADTGTDALIGIENAIGSSGADTILGSAVTNILEGSGGNDKIWARGGNDTVRGGTGNDILVGGFGGDSGQASGNDILFGDEGNDELYGEDGRDELFGGAGSDQYAGGDGRDTLHFEGDGAKDKAWGGDARDVFVFEKGFGKDTIKDFLATGSKSDKIDLTAFNGVSFGDLKIKQSGNDTTIGGLGPGNKIILDVVNSGALTKDDFIFAAAAIRGTSKNDKLSGGGKDDRIFGLGGKDKLKGKGGDDLLKGGGGGDKLIGGSGDDKLVGGGGPDTLKGGAGDDTLKGNAGADMLDGGAGLDTLTGGGGSDTFAFKSAFGGLDTITDFVSGSDTIQVSASGFGGGLVAGGAAPLVGLADITGYTHGGGAGVFLFDTSGADLGTIYWDANGGSSSDAIAFARISGATLLQSDFLIV</sequence>
<dbReference type="Gene3D" id="2.150.10.10">
    <property type="entry name" value="Serralysin-like metalloprotease, C-terminal"/>
    <property type="match status" value="13"/>
</dbReference>
<dbReference type="Pfam" id="PF00353">
    <property type="entry name" value="HemolysinCabind"/>
    <property type="match status" value="17"/>
</dbReference>
<evidence type="ECO:0000313" key="3">
    <source>
        <dbReference type="EMBL" id="SDB13881.1"/>
    </source>
</evidence>
<keyword evidence="2" id="KW-0964">Secreted</keyword>
<proteinExistence type="predicted"/>
<dbReference type="STRING" id="665467.SAMN02982931_01049"/>
<dbReference type="InterPro" id="IPR018511">
    <property type="entry name" value="Hemolysin-typ_Ca-bd_CS"/>
</dbReference>
<dbReference type="GO" id="GO:0005509">
    <property type="term" value="F:calcium ion binding"/>
    <property type="evidence" value="ECO:0007669"/>
    <property type="project" value="InterPro"/>
</dbReference>
<dbReference type="GO" id="GO:0005576">
    <property type="term" value="C:extracellular region"/>
    <property type="evidence" value="ECO:0007669"/>
    <property type="project" value="UniProtKB-SubCell"/>
</dbReference>
<accession>A0A1G6AZN7</accession>
<protein>
    <submittedName>
        <fullName evidence="3">Hemolysin-type calcium-binding repeat-containing protein</fullName>
    </submittedName>
</protein>
<name>A0A1G6AZN7_9HYPH</name>
<evidence type="ECO:0000313" key="4">
    <source>
        <dbReference type="Proteomes" id="UP000199071"/>
    </source>
</evidence>
<dbReference type="InterPro" id="IPR001343">
    <property type="entry name" value="Hemolysn_Ca-bd"/>
</dbReference>
<organism evidence="3 4">
    <name type="scientific">Bauldia litoralis</name>
    <dbReference type="NCBI Taxonomy" id="665467"/>
    <lineage>
        <taxon>Bacteria</taxon>
        <taxon>Pseudomonadati</taxon>
        <taxon>Pseudomonadota</taxon>
        <taxon>Alphaproteobacteria</taxon>
        <taxon>Hyphomicrobiales</taxon>
        <taxon>Kaistiaceae</taxon>
        <taxon>Bauldia</taxon>
    </lineage>
</organism>
<dbReference type="InterPro" id="IPR011049">
    <property type="entry name" value="Serralysin-like_metalloprot_C"/>
</dbReference>